<dbReference type="InterPro" id="IPR012677">
    <property type="entry name" value="Nucleotide-bd_a/b_plait_sf"/>
</dbReference>
<keyword evidence="1" id="KW-0694">RNA-binding</keyword>
<dbReference type="EMBL" id="JADFTS010000001">
    <property type="protein sequence ID" value="KAF9626472.1"/>
    <property type="molecule type" value="Genomic_DNA"/>
</dbReference>
<name>A0A835J1C3_9MAGN</name>
<dbReference type="AlphaFoldDB" id="A0A835J1C3"/>
<dbReference type="Proteomes" id="UP000631114">
    <property type="component" value="Unassembled WGS sequence"/>
</dbReference>
<evidence type="ECO:0000313" key="3">
    <source>
        <dbReference type="EMBL" id="KAF9626472.1"/>
    </source>
</evidence>
<feature type="domain" description="RRM" evidence="2">
    <location>
        <begin position="4"/>
        <end position="42"/>
    </location>
</feature>
<comment type="caution">
    <text evidence="3">The sequence shown here is derived from an EMBL/GenBank/DDBJ whole genome shotgun (WGS) entry which is preliminary data.</text>
</comment>
<organism evidence="3 4">
    <name type="scientific">Coptis chinensis</name>
    <dbReference type="NCBI Taxonomy" id="261450"/>
    <lineage>
        <taxon>Eukaryota</taxon>
        <taxon>Viridiplantae</taxon>
        <taxon>Streptophyta</taxon>
        <taxon>Embryophyta</taxon>
        <taxon>Tracheophyta</taxon>
        <taxon>Spermatophyta</taxon>
        <taxon>Magnoliopsida</taxon>
        <taxon>Ranunculales</taxon>
        <taxon>Ranunculaceae</taxon>
        <taxon>Coptidoideae</taxon>
        <taxon>Coptis</taxon>
    </lineage>
</organism>
<dbReference type="PANTHER" id="PTHR11176:SF57">
    <property type="entry name" value="PROTEIN BOULE"/>
    <property type="match status" value="1"/>
</dbReference>
<gene>
    <name evidence="3" type="ORF">IFM89_034406</name>
</gene>
<accession>A0A835J1C3</accession>
<evidence type="ECO:0000259" key="2">
    <source>
        <dbReference type="Pfam" id="PF00076"/>
    </source>
</evidence>
<dbReference type="SUPFAM" id="SSF54928">
    <property type="entry name" value="RNA-binding domain, RBD"/>
    <property type="match status" value="1"/>
</dbReference>
<dbReference type="Gene3D" id="3.30.70.330">
    <property type="match status" value="1"/>
</dbReference>
<dbReference type="OrthoDB" id="439808at2759"/>
<evidence type="ECO:0000313" key="4">
    <source>
        <dbReference type="Proteomes" id="UP000631114"/>
    </source>
</evidence>
<reference evidence="3 4" key="1">
    <citation type="submission" date="2020-10" db="EMBL/GenBank/DDBJ databases">
        <title>The Coptis chinensis genome and diversification of protoberbering-type alkaloids.</title>
        <authorList>
            <person name="Wang B."/>
            <person name="Shu S."/>
            <person name="Song C."/>
            <person name="Liu Y."/>
        </authorList>
    </citation>
    <scope>NUCLEOTIDE SEQUENCE [LARGE SCALE GENOMIC DNA]</scope>
    <source>
        <strain evidence="3">HL-2020</strain>
        <tissue evidence="3">Leaf</tissue>
    </source>
</reference>
<dbReference type="GO" id="GO:0003723">
    <property type="term" value="F:RNA binding"/>
    <property type="evidence" value="ECO:0007669"/>
    <property type="project" value="UniProtKB-KW"/>
</dbReference>
<dbReference type="PANTHER" id="PTHR11176">
    <property type="entry name" value="BOULE-RELATED"/>
    <property type="match status" value="1"/>
</dbReference>
<dbReference type="InterPro" id="IPR000504">
    <property type="entry name" value="RRM_dom"/>
</dbReference>
<evidence type="ECO:0000256" key="1">
    <source>
        <dbReference type="ARBA" id="ARBA00022884"/>
    </source>
</evidence>
<dbReference type="Pfam" id="PF00076">
    <property type="entry name" value="RRM_1"/>
    <property type="match status" value="1"/>
</dbReference>
<protein>
    <recommendedName>
        <fullName evidence="2">RRM domain-containing protein</fullName>
    </recommendedName>
</protein>
<proteinExistence type="predicted"/>
<sequence length="79" mass="9077">MCRYFDQFIDILEAVVITNRITGRSKDYGFVTFGDPKATKRACLDPSPRRRANWNLASLGRPHPPLPYGNLISSLFRDY</sequence>
<keyword evidence="4" id="KW-1185">Reference proteome</keyword>
<dbReference type="InterPro" id="IPR035979">
    <property type="entry name" value="RBD_domain_sf"/>
</dbReference>